<comment type="caution">
    <text evidence="1">The sequence shown here is derived from an EMBL/GenBank/DDBJ whole genome shotgun (WGS) entry which is preliminary data.</text>
</comment>
<evidence type="ECO:0000313" key="1">
    <source>
        <dbReference type="EMBL" id="RAJ37167.1"/>
    </source>
</evidence>
<dbReference type="OrthoDB" id="752744at2"/>
<dbReference type="EMBL" id="QLLR01000001">
    <property type="protein sequence ID" value="RAJ37167.1"/>
    <property type="molecule type" value="Genomic_DNA"/>
</dbReference>
<proteinExistence type="predicted"/>
<accession>A0A327TH66</accession>
<name>A0A327TH66_9SPHI</name>
<gene>
    <name evidence="1" type="ORF">LY11_00243</name>
</gene>
<dbReference type="RefSeq" id="WP_111631905.1">
    <property type="nucleotide sequence ID" value="NZ_QLLR01000001.1"/>
</dbReference>
<evidence type="ECO:0000313" key="2">
    <source>
        <dbReference type="Proteomes" id="UP000249754"/>
    </source>
</evidence>
<dbReference type="Proteomes" id="UP000249754">
    <property type="component" value="Unassembled WGS sequence"/>
</dbReference>
<organism evidence="1 2">
    <name type="scientific">Pedobacter cryoconitis</name>
    <dbReference type="NCBI Taxonomy" id="188932"/>
    <lineage>
        <taxon>Bacteria</taxon>
        <taxon>Pseudomonadati</taxon>
        <taxon>Bacteroidota</taxon>
        <taxon>Sphingobacteriia</taxon>
        <taxon>Sphingobacteriales</taxon>
        <taxon>Sphingobacteriaceae</taxon>
        <taxon>Pedobacter</taxon>
    </lineage>
</organism>
<sequence>MDRREIFNLLFRSSVNEPIVLEPDPVLETPAHLKTDQTIPVFKEWTALPADGTFKLELSTAYAFTVTLDLNYPAKAVNPEQILSLGIQPEKTSSIKTGINSEGYLFIDNLADSRLIPMDKLLTGIQLVLTVNPLGRGMSFTKLKIMDSAGLTIATLKTRQYTTADWVGGMTLSAPPFNLLRIQGLHEAEPHQENQTQSK</sequence>
<protein>
    <submittedName>
        <fullName evidence="1">Uncharacterized protein</fullName>
    </submittedName>
</protein>
<reference evidence="1 2" key="1">
    <citation type="submission" date="2018-06" db="EMBL/GenBank/DDBJ databases">
        <title>Genomic Encyclopedia of Archaeal and Bacterial Type Strains, Phase II (KMG-II): from individual species to whole genera.</title>
        <authorList>
            <person name="Goeker M."/>
        </authorList>
    </citation>
    <scope>NUCLEOTIDE SEQUENCE [LARGE SCALE GENOMIC DNA]</scope>
    <source>
        <strain evidence="1 2">DSM 14825</strain>
    </source>
</reference>
<dbReference type="AlphaFoldDB" id="A0A327TH66"/>